<feature type="signal peptide" evidence="1">
    <location>
        <begin position="1"/>
        <end position="23"/>
    </location>
</feature>
<accession>A0AA48KLN1</accession>
<dbReference type="EMBL" id="AP027268">
    <property type="protein sequence ID" value="BDW93302.1"/>
    <property type="molecule type" value="Genomic_DNA"/>
</dbReference>
<proteinExistence type="predicted"/>
<evidence type="ECO:0000313" key="3">
    <source>
        <dbReference type="Proteomes" id="UP001330184"/>
    </source>
</evidence>
<protein>
    <submittedName>
        <fullName evidence="2">Uncharacterized protein</fullName>
    </submittedName>
</protein>
<name>A0AA48KLN1_9FLAO</name>
<feature type="chain" id="PRO_5041404755" evidence="1">
    <location>
        <begin position="24"/>
        <end position="87"/>
    </location>
</feature>
<dbReference type="RefSeq" id="WP_338193677.1">
    <property type="nucleotide sequence ID" value="NZ_AP027268.1"/>
</dbReference>
<dbReference type="Proteomes" id="UP001330184">
    <property type="component" value="Chromosome"/>
</dbReference>
<sequence length="87" mass="9550">MNTRKLKFLIPVMAIGLAITASAFTSMEKSHVGESSLIVGYVYDSPANPCDQKLVNCNETGENLCYSEGQPVFKMEGTSCITQLRRD</sequence>
<organism evidence="2 3">
    <name type="scientific">Flagellimonas marinaquae</name>
    <dbReference type="NCBI Taxonomy" id="254955"/>
    <lineage>
        <taxon>Bacteria</taxon>
        <taxon>Pseudomonadati</taxon>
        <taxon>Bacteroidota</taxon>
        <taxon>Flavobacteriia</taxon>
        <taxon>Flavobacteriales</taxon>
        <taxon>Flavobacteriaceae</taxon>
        <taxon>Flagellimonas</taxon>
    </lineage>
</organism>
<keyword evidence="3" id="KW-1185">Reference proteome</keyword>
<evidence type="ECO:0000313" key="2">
    <source>
        <dbReference type="EMBL" id="BDW93302.1"/>
    </source>
</evidence>
<dbReference type="InterPro" id="IPR045391">
    <property type="entry name" value="DUF6520"/>
</dbReference>
<keyword evidence="1" id="KW-0732">Signal</keyword>
<dbReference type="AlphaFoldDB" id="A0AA48KLN1"/>
<gene>
    <name evidence="2" type="ORF">MACH07_21340</name>
</gene>
<dbReference type="Pfam" id="PF20130">
    <property type="entry name" value="DUF6520"/>
    <property type="match status" value="1"/>
</dbReference>
<evidence type="ECO:0000256" key="1">
    <source>
        <dbReference type="SAM" id="SignalP"/>
    </source>
</evidence>
<reference evidence="2 3" key="1">
    <citation type="submission" date="2023-01" db="EMBL/GenBank/DDBJ databases">
        <title>Complete genome sequence of Muricauda aquimarina strain IFOP_LL357.</title>
        <authorList>
            <person name="Gajardo G."/>
            <person name="Ueki S."/>
            <person name="Maruyama F."/>
        </authorList>
    </citation>
    <scope>NUCLEOTIDE SEQUENCE [LARGE SCALE GENOMIC DNA]</scope>
    <source>
        <strain evidence="2 3">IFOP_LL357</strain>
    </source>
</reference>